<dbReference type="EMBL" id="JBBNAE010000009">
    <property type="protein sequence ID" value="KAK9097628.1"/>
    <property type="molecule type" value="Genomic_DNA"/>
</dbReference>
<gene>
    <name evidence="2" type="ORF">Sjap_023125</name>
</gene>
<name>A0AAP0EXA9_9MAGN</name>
<organism evidence="2 3">
    <name type="scientific">Stephania japonica</name>
    <dbReference type="NCBI Taxonomy" id="461633"/>
    <lineage>
        <taxon>Eukaryota</taxon>
        <taxon>Viridiplantae</taxon>
        <taxon>Streptophyta</taxon>
        <taxon>Embryophyta</taxon>
        <taxon>Tracheophyta</taxon>
        <taxon>Spermatophyta</taxon>
        <taxon>Magnoliopsida</taxon>
        <taxon>Ranunculales</taxon>
        <taxon>Menispermaceae</taxon>
        <taxon>Menispermoideae</taxon>
        <taxon>Cissampelideae</taxon>
        <taxon>Stephania</taxon>
    </lineage>
</organism>
<evidence type="ECO:0000256" key="1">
    <source>
        <dbReference type="SAM" id="MobiDB-lite"/>
    </source>
</evidence>
<sequence length="60" mass="6905">MNRKKKKNAGEEPRNRNEEGGEGRKRDQEEVSADREEVTSGVLETNWERVELREGLFSGS</sequence>
<proteinExistence type="predicted"/>
<evidence type="ECO:0000313" key="3">
    <source>
        <dbReference type="Proteomes" id="UP001417504"/>
    </source>
</evidence>
<accession>A0AAP0EXA9</accession>
<comment type="caution">
    <text evidence="2">The sequence shown here is derived from an EMBL/GenBank/DDBJ whole genome shotgun (WGS) entry which is preliminary data.</text>
</comment>
<reference evidence="2 3" key="1">
    <citation type="submission" date="2024-01" db="EMBL/GenBank/DDBJ databases">
        <title>Genome assemblies of Stephania.</title>
        <authorList>
            <person name="Yang L."/>
        </authorList>
    </citation>
    <scope>NUCLEOTIDE SEQUENCE [LARGE SCALE GENOMIC DNA]</scope>
    <source>
        <strain evidence="2">QJT</strain>
        <tissue evidence="2">Leaf</tissue>
    </source>
</reference>
<evidence type="ECO:0000313" key="2">
    <source>
        <dbReference type="EMBL" id="KAK9097628.1"/>
    </source>
</evidence>
<dbReference type="Proteomes" id="UP001417504">
    <property type="component" value="Unassembled WGS sequence"/>
</dbReference>
<feature type="region of interest" description="Disordered" evidence="1">
    <location>
        <begin position="1"/>
        <end position="46"/>
    </location>
</feature>
<keyword evidence="3" id="KW-1185">Reference proteome</keyword>
<protein>
    <submittedName>
        <fullName evidence="2">Uncharacterized protein</fullName>
    </submittedName>
</protein>
<feature type="compositionally biased region" description="Basic and acidic residues" evidence="1">
    <location>
        <begin position="8"/>
        <end position="38"/>
    </location>
</feature>
<dbReference type="AlphaFoldDB" id="A0AAP0EXA9"/>